<feature type="region of interest" description="Disordered" evidence="1">
    <location>
        <begin position="273"/>
        <end position="300"/>
    </location>
</feature>
<feature type="compositionally biased region" description="Low complexity" evidence="1">
    <location>
        <begin position="182"/>
        <end position="194"/>
    </location>
</feature>
<evidence type="ECO:0000313" key="4">
    <source>
        <dbReference type="Proteomes" id="UP001292094"/>
    </source>
</evidence>
<feature type="compositionally biased region" description="Low complexity" evidence="1">
    <location>
        <begin position="45"/>
        <end position="65"/>
    </location>
</feature>
<feature type="region of interest" description="Disordered" evidence="1">
    <location>
        <begin position="144"/>
        <end position="227"/>
    </location>
</feature>
<evidence type="ECO:0000256" key="1">
    <source>
        <dbReference type="SAM" id="MobiDB-lite"/>
    </source>
</evidence>
<keyword evidence="2" id="KW-0472">Membrane</keyword>
<evidence type="ECO:0000313" key="3">
    <source>
        <dbReference type="EMBL" id="KAK4293008.1"/>
    </source>
</evidence>
<feature type="compositionally biased region" description="Basic and acidic residues" evidence="1">
    <location>
        <begin position="459"/>
        <end position="472"/>
    </location>
</feature>
<reference evidence="3" key="1">
    <citation type="submission" date="2023-11" db="EMBL/GenBank/DDBJ databases">
        <title>Genome assemblies of two species of porcelain crab, Petrolisthes cinctipes and Petrolisthes manimaculis (Anomura: Porcellanidae).</title>
        <authorList>
            <person name="Angst P."/>
        </authorList>
    </citation>
    <scope>NUCLEOTIDE SEQUENCE</scope>
    <source>
        <strain evidence="3">PB745_02</strain>
        <tissue evidence="3">Gill</tissue>
    </source>
</reference>
<feature type="region of interest" description="Disordered" evidence="1">
    <location>
        <begin position="402"/>
        <end position="432"/>
    </location>
</feature>
<feature type="transmembrane region" description="Helical" evidence="2">
    <location>
        <begin position="517"/>
        <end position="536"/>
    </location>
</feature>
<feature type="compositionally biased region" description="Low complexity" evidence="1">
    <location>
        <begin position="448"/>
        <end position="458"/>
    </location>
</feature>
<keyword evidence="4" id="KW-1185">Reference proteome</keyword>
<feature type="compositionally biased region" description="Basic and acidic residues" evidence="1">
    <location>
        <begin position="195"/>
        <end position="227"/>
    </location>
</feature>
<keyword evidence="2" id="KW-1133">Transmembrane helix</keyword>
<name>A0AAE1NN29_9EUCA</name>
<accession>A0AAE1NN29</accession>
<sequence>METKTSNVKNFINNIEGGSEEVPGQAWVVEAGVETRTWRSVGRASTFSTSSSSTFSTSTNSSSISGKDEGQPRRGPLAVCAGRAGLLWALYPRSGRAPQVWLLPYTGPPNWQDLPTSPHTTHPHHTAPVLAHWCGTQHTWLLTGPSQGHQDLQGHEQGHEVRKRQEVRQEQKEGQEVRKGQEAGQGQEVGQGQEDGPREVLTEGYELKQKQRETQGPKQREGHSLWRLDEQRRWTSVSVMGWTGGADQTLITWGGLDEEGGTKKEEGGLYLLQRREEGDGGGGGEKEREGGGGGVGEDDAGKMHTVRVIRIDADSGTWRTVDITGQHPLDGLWLPGPGPQPHLYLVHSAPGSPGFVLTTIDYITGTTIASRTLQSPCHPSPLHLALLNGVLVPGMPSCVDIDGSGSSSWSPATPPPPPGGTEGGGGVDAPTSILTLPTLALTDTCALSSSSSSSSSRSSLEHGPPRPSDHSHIPTVVSGGKKLGAPPPSPSDNNNNHDDHNNNNNNNSIKEQTYNRVIFFSLSLSIFALVGLVIFVRRCVRCPPTREIGEGRDGVNNQRGTPSSPLPVLYSIVSEDVNYDTSANTSPCPSHNALYDATLTTSAVDTPSATTPDGTTPNYMTPDSMTPSNLSPSKEGLFSRHSLIPSSFSSDAVTRAITGTTTHAIGIATSPTIARHLPYAIINKNTNTLPRDHTTTTQF</sequence>
<feature type="compositionally biased region" description="Basic and acidic residues" evidence="1">
    <location>
        <begin position="273"/>
        <end position="290"/>
    </location>
</feature>
<comment type="caution">
    <text evidence="3">The sequence shown here is derived from an EMBL/GenBank/DDBJ whole genome shotgun (WGS) entry which is preliminary data.</text>
</comment>
<gene>
    <name evidence="3" type="ORF">Pmani_034258</name>
</gene>
<feature type="region of interest" description="Disordered" evidence="1">
    <location>
        <begin position="40"/>
        <end position="76"/>
    </location>
</feature>
<protein>
    <submittedName>
        <fullName evidence="3">Uncharacterized protein</fullName>
    </submittedName>
</protein>
<proteinExistence type="predicted"/>
<keyword evidence="2" id="KW-0812">Transmembrane</keyword>
<evidence type="ECO:0000256" key="2">
    <source>
        <dbReference type="SAM" id="Phobius"/>
    </source>
</evidence>
<dbReference type="EMBL" id="JAWZYT010004661">
    <property type="protein sequence ID" value="KAK4293008.1"/>
    <property type="molecule type" value="Genomic_DNA"/>
</dbReference>
<dbReference type="AlphaFoldDB" id="A0AAE1NN29"/>
<feature type="region of interest" description="Disordered" evidence="1">
    <location>
        <begin position="447"/>
        <end position="508"/>
    </location>
</feature>
<organism evidence="3 4">
    <name type="scientific">Petrolisthes manimaculis</name>
    <dbReference type="NCBI Taxonomy" id="1843537"/>
    <lineage>
        <taxon>Eukaryota</taxon>
        <taxon>Metazoa</taxon>
        <taxon>Ecdysozoa</taxon>
        <taxon>Arthropoda</taxon>
        <taxon>Crustacea</taxon>
        <taxon>Multicrustacea</taxon>
        <taxon>Malacostraca</taxon>
        <taxon>Eumalacostraca</taxon>
        <taxon>Eucarida</taxon>
        <taxon>Decapoda</taxon>
        <taxon>Pleocyemata</taxon>
        <taxon>Anomura</taxon>
        <taxon>Galatheoidea</taxon>
        <taxon>Porcellanidae</taxon>
        <taxon>Petrolisthes</taxon>
    </lineage>
</organism>
<dbReference type="Proteomes" id="UP001292094">
    <property type="component" value="Unassembled WGS sequence"/>
</dbReference>
<feature type="compositionally biased region" description="Basic and acidic residues" evidence="1">
    <location>
        <begin position="152"/>
        <end position="181"/>
    </location>
</feature>